<dbReference type="GO" id="GO:0030041">
    <property type="term" value="P:actin filament polymerization"/>
    <property type="evidence" value="ECO:0000318"/>
    <property type="project" value="GO_Central"/>
</dbReference>
<dbReference type="SUPFAM" id="SSF50405">
    <property type="entry name" value="Actin-crosslinking proteins"/>
    <property type="match status" value="1"/>
</dbReference>
<dbReference type="PANTHER" id="PTHR33351:SF1">
    <property type="entry name" value="IG-LIKE DOMAIN-CONTAINING PROTEIN-RELATED"/>
    <property type="match status" value="1"/>
</dbReference>
<dbReference type="GO" id="GO:0015629">
    <property type="term" value="C:actin cytoskeleton"/>
    <property type="evidence" value="ECO:0000318"/>
    <property type="project" value="GO_Central"/>
</dbReference>
<dbReference type="AlphaFoldDB" id="A0A2A6B4E7"/>
<dbReference type="CDD" id="cd00257">
    <property type="entry name" value="beta-trefoil_FSCN-like"/>
    <property type="match status" value="1"/>
</dbReference>
<accession>A0A2A6B4E7</accession>
<dbReference type="PANTHER" id="PTHR33351">
    <property type="entry name" value="HISACTOPHILIN-1-RELATED"/>
    <property type="match status" value="1"/>
</dbReference>
<name>A0A2A6B4E7_PRIPA</name>
<dbReference type="Gene3D" id="2.80.10.50">
    <property type="match status" value="1"/>
</dbReference>
<protein>
    <submittedName>
        <fullName evidence="1">Uncharacterized protein</fullName>
    </submittedName>
</protein>
<dbReference type="InterPro" id="IPR008999">
    <property type="entry name" value="Actin-crosslinking"/>
</dbReference>
<dbReference type="GO" id="GO:0051015">
    <property type="term" value="F:actin filament binding"/>
    <property type="evidence" value="ECO:0000318"/>
    <property type="project" value="GO_Central"/>
</dbReference>
<keyword evidence="2" id="KW-1185">Reference proteome</keyword>
<organism evidence="1 2">
    <name type="scientific">Pristionchus pacificus</name>
    <name type="common">Parasitic nematode worm</name>
    <dbReference type="NCBI Taxonomy" id="54126"/>
    <lineage>
        <taxon>Eukaryota</taxon>
        <taxon>Metazoa</taxon>
        <taxon>Ecdysozoa</taxon>
        <taxon>Nematoda</taxon>
        <taxon>Chromadorea</taxon>
        <taxon>Rhabditida</taxon>
        <taxon>Rhabditina</taxon>
        <taxon>Diplogasteromorpha</taxon>
        <taxon>Diplogasteroidea</taxon>
        <taxon>Neodiplogasteridae</taxon>
        <taxon>Pristionchus</taxon>
    </lineage>
</organism>
<evidence type="ECO:0000313" key="2">
    <source>
        <dbReference type="Proteomes" id="UP000005239"/>
    </source>
</evidence>
<sequence>MFNRKNDVFMLHCKQETEGFFNTAMEIKPAKEMDVDFKAELFSPENGGKRMLKSWNGKYLSEGGTYCSNCKIKFKPGAYPITIHQNKLPDWKNSGRLSIFPNAGRYVALKGNDGRFLQHGPHDNDRMAAPWAAADEWEYLTPVRNADGSWSFRSRWGKWVSAHRGDNVEFMPSNMDCEQWWIE</sequence>
<proteinExistence type="predicted"/>
<gene>
    <name evidence="1" type="primary">WBGene00276537</name>
</gene>
<dbReference type="Proteomes" id="UP000005239">
    <property type="component" value="Unassembled WGS sequence"/>
</dbReference>
<reference evidence="2" key="1">
    <citation type="journal article" date="2008" name="Nat. Genet.">
        <title>The Pristionchus pacificus genome provides a unique perspective on nematode lifestyle and parasitism.</title>
        <authorList>
            <person name="Dieterich C."/>
            <person name="Clifton S.W."/>
            <person name="Schuster L.N."/>
            <person name="Chinwalla A."/>
            <person name="Delehaunty K."/>
            <person name="Dinkelacker I."/>
            <person name="Fulton L."/>
            <person name="Fulton R."/>
            <person name="Godfrey J."/>
            <person name="Minx P."/>
            <person name="Mitreva M."/>
            <person name="Roeseler W."/>
            <person name="Tian H."/>
            <person name="Witte H."/>
            <person name="Yang S.P."/>
            <person name="Wilson R.K."/>
            <person name="Sommer R.J."/>
        </authorList>
    </citation>
    <scope>NUCLEOTIDE SEQUENCE [LARGE SCALE GENOMIC DNA]</scope>
    <source>
        <strain evidence="2">PS312</strain>
    </source>
</reference>
<evidence type="ECO:0000313" key="1">
    <source>
        <dbReference type="EnsemblMetazoa" id="PPA38168.1"/>
    </source>
</evidence>
<dbReference type="InterPro" id="IPR052883">
    <property type="entry name" value="Hisactophilin"/>
</dbReference>
<accession>A0A8R1USY0</accession>
<reference evidence="1" key="2">
    <citation type="submission" date="2022-06" db="UniProtKB">
        <authorList>
            <consortium name="EnsemblMetazoa"/>
        </authorList>
    </citation>
    <scope>IDENTIFICATION</scope>
    <source>
        <strain evidence="1">PS312</strain>
    </source>
</reference>
<dbReference type="EnsemblMetazoa" id="PPA38168.1">
    <property type="protein sequence ID" value="PPA38168.1"/>
    <property type="gene ID" value="WBGene00276537"/>
</dbReference>